<dbReference type="GeneID" id="113202385"/>
<evidence type="ECO:0000313" key="3">
    <source>
        <dbReference type="RefSeq" id="XP_026272364.2"/>
    </source>
</evidence>
<dbReference type="Proteomes" id="UP000504606">
    <property type="component" value="Unplaced"/>
</dbReference>
<protein>
    <submittedName>
        <fullName evidence="3">Uncharacterized protein LOC113202385</fullName>
    </submittedName>
</protein>
<evidence type="ECO:0000313" key="2">
    <source>
        <dbReference type="Proteomes" id="UP000504606"/>
    </source>
</evidence>
<dbReference type="RefSeq" id="XP_026272364.2">
    <property type="nucleotide sequence ID" value="XM_026416579.2"/>
</dbReference>
<gene>
    <name evidence="3" type="primary">LOC113202385</name>
</gene>
<sequence>MAPVTFRMCVLLALLAAAVSGTSHDPLAPSKGYVYDVPADTPQPALLPALSASSRGFSYPDGYSYVYAVQHPDSESNSRVEVTRFSSGSGRALSAPIGIPSSLPPQGSLLAVQPVPPLPSLPSWPAQVEQGPRVALELLQPGLRHATYSYALGAGSPLAAPLLLGAPYESSLLTPPPVRSAAPYPSYFYPA</sequence>
<dbReference type="OrthoDB" id="10646967at2759"/>
<dbReference type="AlphaFoldDB" id="A0A6J1RTM7"/>
<keyword evidence="2" id="KW-1185">Reference proteome</keyword>
<keyword evidence="1" id="KW-0732">Signal</keyword>
<name>A0A6J1RTM7_FRAOC</name>
<evidence type="ECO:0000256" key="1">
    <source>
        <dbReference type="SAM" id="SignalP"/>
    </source>
</evidence>
<accession>A0A6J1RTM7</accession>
<reference evidence="3" key="1">
    <citation type="submission" date="2025-08" db="UniProtKB">
        <authorList>
            <consortium name="RefSeq"/>
        </authorList>
    </citation>
    <scope>IDENTIFICATION</scope>
    <source>
        <tissue evidence="3">Whole organism</tissue>
    </source>
</reference>
<organism evidence="2 3">
    <name type="scientific">Frankliniella occidentalis</name>
    <name type="common">Western flower thrips</name>
    <name type="synonym">Euthrips occidentalis</name>
    <dbReference type="NCBI Taxonomy" id="133901"/>
    <lineage>
        <taxon>Eukaryota</taxon>
        <taxon>Metazoa</taxon>
        <taxon>Ecdysozoa</taxon>
        <taxon>Arthropoda</taxon>
        <taxon>Hexapoda</taxon>
        <taxon>Insecta</taxon>
        <taxon>Pterygota</taxon>
        <taxon>Neoptera</taxon>
        <taxon>Paraneoptera</taxon>
        <taxon>Thysanoptera</taxon>
        <taxon>Terebrantia</taxon>
        <taxon>Thripoidea</taxon>
        <taxon>Thripidae</taxon>
        <taxon>Frankliniella</taxon>
    </lineage>
</organism>
<feature type="chain" id="PRO_5038533429" evidence="1">
    <location>
        <begin position="22"/>
        <end position="191"/>
    </location>
</feature>
<dbReference type="KEGG" id="foc:113202385"/>
<feature type="signal peptide" evidence="1">
    <location>
        <begin position="1"/>
        <end position="21"/>
    </location>
</feature>
<proteinExistence type="predicted"/>